<evidence type="ECO:0000256" key="1">
    <source>
        <dbReference type="ARBA" id="ARBA00004173"/>
    </source>
</evidence>
<dbReference type="PANTHER" id="PTHR48182">
    <property type="entry name" value="PROTEIN SERAC1"/>
    <property type="match status" value="1"/>
</dbReference>
<dbReference type="InterPro" id="IPR052374">
    <property type="entry name" value="SERAC1"/>
</dbReference>
<reference evidence="8" key="1">
    <citation type="submission" date="2022-07" db="EMBL/GenBank/DDBJ databases">
        <title>Fungi with potential for degradation of polypropylene.</title>
        <authorList>
            <person name="Gostincar C."/>
        </authorList>
    </citation>
    <scope>NUCLEOTIDE SEQUENCE</scope>
    <source>
        <strain evidence="8">EXF-13308</strain>
    </source>
</reference>
<accession>A0AA38RE04</accession>
<evidence type="ECO:0008006" key="10">
    <source>
        <dbReference type="Google" id="ProtNLM"/>
    </source>
</evidence>
<evidence type="ECO:0000256" key="3">
    <source>
        <dbReference type="ARBA" id="ARBA00004370"/>
    </source>
</evidence>
<proteinExistence type="predicted"/>
<evidence type="ECO:0000313" key="9">
    <source>
        <dbReference type="Proteomes" id="UP001174694"/>
    </source>
</evidence>
<keyword evidence="9" id="KW-1185">Reference proteome</keyword>
<keyword evidence="4" id="KW-0256">Endoplasmic reticulum</keyword>
<organism evidence="8 9">
    <name type="scientific">Pleurostoma richardsiae</name>
    <dbReference type="NCBI Taxonomy" id="41990"/>
    <lineage>
        <taxon>Eukaryota</taxon>
        <taxon>Fungi</taxon>
        <taxon>Dikarya</taxon>
        <taxon>Ascomycota</taxon>
        <taxon>Pezizomycotina</taxon>
        <taxon>Sordariomycetes</taxon>
        <taxon>Sordariomycetidae</taxon>
        <taxon>Calosphaeriales</taxon>
        <taxon>Pleurostomataceae</taxon>
        <taxon>Pleurostoma</taxon>
    </lineage>
</organism>
<dbReference type="GO" id="GO:0005739">
    <property type="term" value="C:mitochondrion"/>
    <property type="evidence" value="ECO:0007669"/>
    <property type="project" value="UniProtKB-SubCell"/>
</dbReference>
<comment type="subcellular location">
    <subcellularLocation>
        <location evidence="2">Endoplasmic reticulum</location>
    </subcellularLocation>
    <subcellularLocation>
        <location evidence="3">Membrane</location>
    </subcellularLocation>
    <subcellularLocation>
        <location evidence="1">Mitochondrion</location>
    </subcellularLocation>
</comment>
<dbReference type="Gene3D" id="3.40.50.1820">
    <property type="entry name" value="alpha/beta hydrolase"/>
    <property type="match status" value="1"/>
</dbReference>
<dbReference type="SUPFAM" id="SSF53474">
    <property type="entry name" value="alpha/beta-Hydrolases"/>
    <property type="match status" value="1"/>
</dbReference>
<feature type="region of interest" description="Disordered" evidence="7">
    <location>
        <begin position="68"/>
        <end position="93"/>
    </location>
</feature>
<dbReference type="PANTHER" id="PTHR48182:SF2">
    <property type="entry name" value="PROTEIN SERAC1"/>
    <property type="match status" value="1"/>
</dbReference>
<evidence type="ECO:0000256" key="4">
    <source>
        <dbReference type="ARBA" id="ARBA00022824"/>
    </source>
</evidence>
<comment type="caution">
    <text evidence="8">The sequence shown here is derived from an EMBL/GenBank/DDBJ whole genome shotgun (WGS) entry which is preliminary data.</text>
</comment>
<evidence type="ECO:0000256" key="6">
    <source>
        <dbReference type="ARBA" id="ARBA00023136"/>
    </source>
</evidence>
<name>A0AA38RE04_9PEZI</name>
<dbReference type="Proteomes" id="UP001174694">
    <property type="component" value="Unassembled WGS sequence"/>
</dbReference>
<gene>
    <name evidence="8" type="ORF">NKR23_g5274</name>
</gene>
<dbReference type="GO" id="GO:0005783">
    <property type="term" value="C:endoplasmic reticulum"/>
    <property type="evidence" value="ECO:0007669"/>
    <property type="project" value="UniProtKB-SubCell"/>
</dbReference>
<keyword evidence="5" id="KW-0496">Mitochondrion</keyword>
<dbReference type="InterPro" id="IPR029058">
    <property type="entry name" value="AB_hydrolase_fold"/>
</dbReference>
<evidence type="ECO:0000256" key="7">
    <source>
        <dbReference type="SAM" id="MobiDB-lite"/>
    </source>
</evidence>
<evidence type="ECO:0000313" key="8">
    <source>
        <dbReference type="EMBL" id="KAJ9145507.1"/>
    </source>
</evidence>
<evidence type="ECO:0000256" key="5">
    <source>
        <dbReference type="ARBA" id="ARBA00023128"/>
    </source>
</evidence>
<keyword evidence="6" id="KW-0472">Membrane</keyword>
<dbReference type="AlphaFoldDB" id="A0AA38RE04"/>
<protein>
    <recommendedName>
        <fullName evidence="10">GPI inositol-deacylase</fullName>
    </recommendedName>
</protein>
<dbReference type="EMBL" id="JANBVO010000014">
    <property type="protein sequence ID" value="KAJ9145507.1"/>
    <property type="molecule type" value="Genomic_DNA"/>
</dbReference>
<evidence type="ECO:0000256" key="2">
    <source>
        <dbReference type="ARBA" id="ARBA00004240"/>
    </source>
</evidence>
<sequence>MKLNRDEIRSIGLTVLYEPDDPNGAVVDVVLIHGLGGHPIRTWLHTTHLEPKSRESPKRSASLKALMKKGNTLKKKPNPDIAASFEEQPMTTESMLTPRLRLEMKEEPMTGSGKEIYWPLDLLPESCPNTRIIAWGFLTLAVNGKLLPAQDDVFANARGFLDELLILRGEARSHDRALILIAHSTGGLVVKEVLRLAESDELRAKDILPSLCAVILLGCPNRGTQEGSLGDAITDMASLGLRVSAADETLRGLSGPTRLELELGRQTFIRLWNDYNFVVKTFQEAVPILSLRRQDAQTSLVSSAPSRQLIC</sequence>
<dbReference type="GO" id="GO:0016020">
    <property type="term" value="C:membrane"/>
    <property type="evidence" value="ECO:0007669"/>
    <property type="project" value="UniProtKB-SubCell"/>
</dbReference>